<protein>
    <recommendedName>
        <fullName evidence="6">THAP-type domain-containing protein</fullName>
    </recommendedName>
</protein>
<dbReference type="Ensembl" id="ENSSRHT00000029294.1">
    <property type="protein sequence ID" value="ENSSRHP00000028448.1"/>
    <property type="gene ID" value="ENSSRHG00000014790.1"/>
</dbReference>
<reference evidence="7" key="2">
    <citation type="submission" date="2025-09" db="UniProtKB">
        <authorList>
            <consortium name="Ensembl"/>
        </authorList>
    </citation>
    <scope>IDENTIFICATION</scope>
</reference>
<dbReference type="Pfam" id="PF05485">
    <property type="entry name" value="THAP"/>
    <property type="match status" value="1"/>
</dbReference>
<keyword evidence="2 5" id="KW-0863">Zinc-finger</keyword>
<evidence type="ECO:0000256" key="3">
    <source>
        <dbReference type="ARBA" id="ARBA00022833"/>
    </source>
</evidence>
<feature type="domain" description="THAP-type" evidence="6">
    <location>
        <begin position="1"/>
        <end position="46"/>
    </location>
</feature>
<keyword evidence="8" id="KW-1185">Reference proteome</keyword>
<evidence type="ECO:0000313" key="8">
    <source>
        <dbReference type="Proteomes" id="UP000472270"/>
    </source>
</evidence>
<dbReference type="GO" id="GO:0003677">
    <property type="term" value="F:DNA binding"/>
    <property type="evidence" value="ECO:0007669"/>
    <property type="project" value="UniProtKB-UniRule"/>
</dbReference>
<evidence type="ECO:0000313" key="7">
    <source>
        <dbReference type="Ensembl" id="ENSSRHP00000028448.1"/>
    </source>
</evidence>
<dbReference type="PROSITE" id="PS50950">
    <property type="entry name" value="ZF_THAP"/>
    <property type="match status" value="1"/>
</dbReference>
<dbReference type="AlphaFoldDB" id="A0A673HPX9"/>
<dbReference type="InterPro" id="IPR006612">
    <property type="entry name" value="THAP_Znf"/>
</dbReference>
<keyword evidence="1" id="KW-0479">Metal-binding</keyword>
<reference evidence="7" key="1">
    <citation type="submission" date="2025-08" db="UniProtKB">
        <authorList>
            <consortium name="Ensembl"/>
        </authorList>
    </citation>
    <scope>IDENTIFICATION</scope>
</reference>
<evidence type="ECO:0000256" key="4">
    <source>
        <dbReference type="ARBA" id="ARBA00023125"/>
    </source>
</evidence>
<dbReference type="Proteomes" id="UP000472270">
    <property type="component" value="Unassembled WGS sequence"/>
</dbReference>
<accession>A0A673HPX9</accession>
<dbReference type="SUPFAM" id="SSF57716">
    <property type="entry name" value="Glucocorticoid receptor-like (DNA-binding domain)"/>
    <property type="match status" value="1"/>
</dbReference>
<proteinExistence type="predicted"/>
<evidence type="ECO:0000256" key="1">
    <source>
        <dbReference type="ARBA" id="ARBA00022723"/>
    </source>
</evidence>
<keyword evidence="4 5" id="KW-0238">DNA-binding</keyword>
<dbReference type="GO" id="GO:0008270">
    <property type="term" value="F:zinc ion binding"/>
    <property type="evidence" value="ECO:0007669"/>
    <property type="project" value="UniProtKB-KW"/>
</dbReference>
<name>A0A673HPX9_9TELE</name>
<evidence type="ECO:0000259" key="6">
    <source>
        <dbReference type="PROSITE" id="PS50950"/>
    </source>
</evidence>
<organism evidence="7 8">
    <name type="scientific">Sinocyclocheilus rhinocerous</name>
    <dbReference type="NCBI Taxonomy" id="307959"/>
    <lineage>
        <taxon>Eukaryota</taxon>
        <taxon>Metazoa</taxon>
        <taxon>Chordata</taxon>
        <taxon>Craniata</taxon>
        <taxon>Vertebrata</taxon>
        <taxon>Euteleostomi</taxon>
        <taxon>Actinopterygii</taxon>
        <taxon>Neopterygii</taxon>
        <taxon>Teleostei</taxon>
        <taxon>Ostariophysi</taxon>
        <taxon>Cypriniformes</taxon>
        <taxon>Cyprinidae</taxon>
        <taxon>Cyprininae</taxon>
        <taxon>Sinocyclocheilus</taxon>
    </lineage>
</organism>
<evidence type="ECO:0000256" key="5">
    <source>
        <dbReference type="PROSITE-ProRule" id="PRU00309"/>
    </source>
</evidence>
<evidence type="ECO:0000256" key="2">
    <source>
        <dbReference type="ARBA" id="ARBA00022771"/>
    </source>
</evidence>
<keyword evidence="3" id="KW-0862">Zinc</keyword>
<sequence>MVHTCVVAGCRNRRTPGTSLSFYRFPRDPERKQLGEHFFDVCNAPF</sequence>